<evidence type="ECO:0000259" key="1">
    <source>
        <dbReference type="Pfam" id="PF01883"/>
    </source>
</evidence>
<dbReference type="InterPro" id="IPR034904">
    <property type="entry name" value="FSCA_dom_sf"/>
</dbReference>
<feature type="domain" description="MIP18 family-like" evidence="1">
    <location>
        <begin position="7"/>
        <end position="77"/>
    </location>
</feature>
<organism evidence="2 3">
    <name type="scientific">Candidatus Parvarchaeum acidiphilum ARMAN-4</name>
    <dbReference type="NCBI Taxonomy" id="662760"/>
    <lineage>
        <taxon>Archaea</taxon>
        <taxon>Candidatus Parvarchaeota</taxon>
        <taxon>Candidatus Parvarchaeum</taxon>
    </lineage>
</organism>
<evidence type="ECO:0000313" key="3">
    <source>
        <dbReference type="Proteomes" id="UP000009375"/>
    </source>
</evidence>
<dbReference type="InterPro" id="IPR052339">
    <property type="entry name" value="Fe-S_Maturation_MIP18"/>
</dbReference>
<proteinExistence type="predicted"/>
<dbReference type="AlphaFoldDB" id="D2EGL0"/>
<sequence length="101" mass="11340">MEVNVKEEDVIKGLKQCFDPEIPANIYDLGLIYKIEVNGTEVKILMTLTSPFCPVTDYLVEDIKGKVIDFSGATKVDLDITFDPPWTKDKMTDEARAELGI</sequence>
<dbReference type="SUPFAM" id="SSF117916">
    <property type="entry name" value="Fe-S cluster assembly (FSCA) domain-like"/>
    <property type="match status" value="1"/>
</dbReference>
<dbReference type="InterPro" id="IPR002744">
    <property type="entry name" value="MIP18-like"/>
</dbReference>
<dbReference type="Pfam" id="PF01883">
    <property type="entry name" value="FeS_assembly_P"/>
    <property type="match status" value="1"/>
</dbReference>
<protein>
    <recommendedName>
        <fullName evidence="1">MIP18 family-like domain-containing protein</fullName>
    </recommendedName>
</protein>
<accession>D2EGL0</accession>
<dbReference type="PANTHER" id="PTHR42831:SF1">
    <property type="entry name" value="FE-S PROTEIN MATURATION AUXILIARY FACTOR YITW"/>
    <property type="match status" value="1"/>
</dbReference>
<dbReference type="PANTHER" id="PTHR42831">
    <property type="entry name" value="FE-S PROTEIN MATURATION AUXILIARY FACTOR YITW"/>
    <property type="match status" value="1"/>
</dbReference>
<dbReference type="Proteomes" id="UP000009375">
    <property type="component" value="Unassembled WGS sequence"/>
</dbReference>
<name>D2EGL0_PARA4</name>
<reference evidence="2 3" key="1">
    <citation type="journal article" date="2010" name="Proc. Natl. Acad. Sci. U.S.A.">
        <title>Enigmatic, ultrasmall, uncultivated Archaea.</title>
        <authorList>
            <person name="Baker B.J."/>
            <person name="Comolli L.R."/>
            <person name="Dick G.J."/>
            <person name="Hauser L.J."/>
            <person name="Hyatt D."/>
            <person name="Dill B.D."/>
            <person name="Land M.L."/>
            <person name="Verberkmoes N.C."/>
            <person name="Hettich R.L."/>
            <person name="Banfield J.F."/>
        </authorList>
    </citation>
    <scope>NUCLEOTIDE SEQUENCE [LARGE SCALE GENOMIC DNA]</scope>
</reference>
<gene>
    <name evidence="2" type="ORF">BJBARM4_0909</name>
</gene>
<dbReference type="EMBL" id="GG730076">
    <property type="protein sequence ID" value="EEZ92485.1"/>
    <property type="molecule type" value="Genomic_DNA"/>
</dbReference>
<evidence type="ECO:0000313" key="2">
    <source>
        <dbReference type="EMBL" id="EEZ92485.1"/>
    </source>
</evidence>
<dbReference type="Gene3D" id="3.30.300.130">
    <property type="entry name" value="Fe-S cluster assembly (FSCA)"/>
    <property type="match status" value="1"/>
</dbReference>